<dbReference type="Ensembl" id="ENSLLET00000036540.1">
    <property type="protein sequence ID" value="ENSLLEP00000035201.1"/>
    <property type="gene ID" value="ENSLLEG00000022138.1"/>
</dbReference>
<comment type="catalytic activity">
    <reaction evidence="13">
        <text>L-alanine + 2-oxoglutarate = pyruvate + L-glutamate</text>
        <dbReference type="Rhea" id="RHEA:19453"/>
        <dbReference type="ChEBI" id="CHEBI:15361"/>
        <dbReference type="ChEBI" id="CHEBI:16810"/>
        <dbReference type="ChEBI" id="CHEBI:29985"/>
        <dbReference type="ChEBI" id="CHEBI:57972"/>
        <dbReference type="EC" id="2.6.1.2"/>
    </reaction>
</comment>
<dbReference type="InterPro" id="IPR015422">
    <property type="entry name" value="PyrdxlP-dep_Trfase_small"/>
</dbReference>
<evidence type="ECO:0000256" key="7">
    <source>
        <dbReference type="ARBA" id="ARBA00022679"/>
    </source>
</evidence>
<evidence type="ECO:0000256" key="3">
    <source>
        <dbReference type="ARBA" id="ARBA00011738"/>
    </source>
</evidence>
<dbReference type="OrthoDB" id="7042322at2759"/>
<evidence type="ECO:0000256" key="11">
    <source>
        <dbReference type="ARBA" id="ARBA00025785"/>
    </source>
</evidence>
<dbReference type="InterPro" id="IPR015421">
    <property type="entry name" value="PyrdxlP-dep_Trfase_major"/>
</dbReference>
<comment type="similarity">
    <text evidence="11">Belongs to the class-I pyridoxal-phosphate-dependent aminotransferase family. Alanine aminotransferase subfamily.</text>
</comment>
<keyword evidence="6" id="KW-0032">Aminotransferase</keyword>
<evidence type="ECO:0000256" key="4">
    <source>
        <dbReference type="ARBA" id="ARBA00022490"/>
    </source>
</evidence>
<evidence type="ECO:0000256" key="15">
    <source>
        <dbReference type="ARBA" id="ARBA00074120"/>
    </source>
</evidence>
<keyword evidence="7" id="KW-0808">Transferase</keyword>
<reference evidence="20" key="2">
    <citation type="submission" date="2025-09" db="UniProtKB">
        <authorList>
            <consortium name="Ensembl"/>
        </authorList>
    </citation>
    <scope>IDENTIFICATION</scope>
</reference>
<evidence type="ECO:0000256" key="16">
    <source>
        <dbReference type="ARBA" id="ARBA00076222"/>
    </source>
</evidence>
<dbReference type="GO" id="GO:0030170">
    <property type="term" value="F:pyridoxal phosphate binding"/>
    <property type="evidence" value="ECO:0007669"/>
    <property type="project" value="InterPro"/>
</dbReference>
<dbReference type="GeneTree" id="ENSGT00940000155265"/>
<evidence type="ECO:0000256" key="10">
    <source>
        <dbReference type="ARBA" id="ARBA00025708"/>
    </source>
</evidence>
<dbReference type="FunFam" id="3.40.640.10:FF:000236">
    <property type="entry name" value="Alanine aminotransferase 2"/>
    <property type="match status" value="1"/>
</dbReference>
<evidence type="ECO:0000256" key="18">
    <source>
        <dbReference type="ARBA" id="ARBA00082842"/>
    </source>
</evidence>
<dbReference type="Gene3D" id="3.40.640.10">
    <property type="entry name" value="Type I PLP-dependent aspartate aminotransferase-like (Major domain)"/>
    <property type="match status" value="1"/>
</dbReference>
<dbReference type="FunFam" id="1.10.287.1970:FF:000001">
    <property type="entry name" value="Alanine aminotransferase 2"/>
    <property type="match status" value="1"/>
</dbReference>
<dbReference type="Pfam" id="PF00155">
    <property type="entry name" value="Aminotran_1_2"/>
    <property type="match status" value="1"/>
</dbReference>
<keyword evidence="8" id="KW-0663">Pyridoxal phosphate</keyword>
<evidence type="ECO:0000256" key="14">
    <source>
        <dbReference type="ARBA" id="ARBA00059280"/>
    </source>
</evidence>
<feature type="domain" description="Aminotransferase class I/classII large" evidence="19">
    <location>
        <begin position="114"/>
        <end position="482"/>
    </location>
</feature>
<evidence type="ECO:0000256" key="12">
    <source>
        <dbReference type="ARBA" id="ARBA00026106"/>
    </source>
</evidence>
<proteinExistence type="inferred from homology"/>
<comment type="function">
    <text evidence="14">Catalyzes the reversible transamination between alanine and 2-oxoglutarate to form pyruvate and glutamate. Participates in cellular nitrogen metabolism and also in liver gluconeogenesis starting with precursors transported from skeletal muscles.</text>
</comment>
<name>A0A8C5QBR0_9ANUR</name>
<dbReference type="InterPro" id="IPR015424">
    <property type="entry name" value="PyrdxlP-dep_Trfase"/>
</dbReference>
<dbReference type="PANTHER" id="PTHR11751">
    <property type="entry name" value="ALANINE AMINOTRANSFERASE"/>
    <property type="match status" value="1"/>
</dbReference>
<comment type="subcellular location">
    <subcellularLocation>
        <location evidence="2">Cytoplasm</location>
    </subcellularLocation>
</comment>
<evidence type="ECO:0000256" key="17">
    <source>
        <dbReference type="ARBA" id="ARBA00080231"/>
    </source>
</evidence>
<keyword evidence="4" id="KW-0963">Cytoplasm</keyword>
<dbReference type="GO" id="GO:0005737">
    <property type="term" value="C:cytoplasm"/>
    <property type="evidence" value="ECO:0007669"/>
    <property type="project" value="UniProtKB-SubCell"/>
</dbReference>
<evidence type="ECO:0000256" key="9">
    <source>
        <dbReference type="ARBA" id="ARBA00022990"/>
    </source>
</evidence>
<keyword evidence="5" id="KW-0597">Phosphoprotein</keyword>
<evidence type="ECO:0000256" key="6">
    <source>
        <dbReference type="ARBA" id="ARBA00022576"/>
    </source>
</evidence>
<dbReference type="GO" id="GO:0004021">
    <property type="term" value="F:L-alanine:2-oxoglutarate aminotransferase activity"/>
    <property type="evidence" value="ECO:0007669"/>
    <property type="project" value="UniProtKB-EC"/>
</dbReference>
<dbReference type="SUPFAM" id="SSF53383">
    <property type="entry name" value="PLP-dependent transferases"/>
    <property type="match status" value="1"/>
</dbReference>
<reference evidence="20" key="1">
    <citation type="submission" date="2025-08" db="UniProtKB">
        <authorList>
            <consortium name="Ensembl"/>
        </authorList>
    </citation>
    <scope>IDENTIFICATION</scope>
</reference>
<evidence type="ECO:0000256" key="1">
    <source>
        <dbReference type="ARBA" id="ARBA00001933"/>
    </source>
</evidence>
<dbReference type="Gene3D" id="1.10.287.1970">
    <property type="match status" value="1"/>
</dbReference>
<dbReference type="UniPathway" id="UPA00528">
    <property type="reaction ID" value="UER00586"/>
</dbReference>
<dbReference type="EC" id="2.6.1.2" evidence="12"/>
<protein>
    <recommendedName>
        <fullName evidence="15">Alanine aminotransferase 1</fullName>
        <ecNumber evidence="12">2.6.1.2</ecNumber>
    </recommendedName>
    <alternativeName>
        <fullName evidence="17">Glutamate pyruvate transaminase 1</fullName>
    </alternativeName>
    <alternativeName>
        <fullName evidence="16">Glutamic--alanine transaminase 1</fullName>
    </alternativeName>
    <alternativeName>
        <fullName evidence="18">Glutamic--pyruvic transaminase 1</fullName>
    </alternativeName>
</protein>
<dbReference type="CDD" id="cd00609">
    <property type="entry name" value="AAT_like"/>
    <property type="match status" value="1"/>
</dbReference>
<evidence type="ECO:0000256" key="13">
    <source>
        <dbReference type="ARBA" id="ARBA00047412"/>
    </source>
</evidence>
<dbReference type="InterPro" id="IPR045088">
    <property type="entry name" value="ALAT1/2-like"/>
</dbReference>
<sequence length="501" mass="55684">MYFHALFLFKRPFKRLPFFYPCSASGRLFSAAFGGWSEPFGGLFGRLSAAFQQFMAAVHSVVFQMCSVFFRWHSAVYQMILAGLSQRAFGQVTNCHLGDLHAMGQKPCTFLRQVIALCTYPALLDSDQFPEDTKQKARSILQKLNNGSVGSYNVFYALNTLPAIVAQFIERRDGGIACDPKNVIVLNGATAAVSALTMVVNNEGPMRTGIMIPVPQYPVYLDAIIMSAAAKVEYYLDEERGWTLNVDNIRRSLYEARKYCNPKVLCVINPGNPTGRVESRECIEEVIRLAAEENLLLFADEVYQENIFSVGSTFHSFKKVLFEMGPRFSEQIQLMSIYSISKGLVGECGLRCGYIEFVNIDPAVFNQLYVLRSLSETNVLGMITMEVLMGPPQPGDPSYDTFMTEKQGMLGALAESARLSVEILNQAPGVHCNPVQGAMYVFPRIHIPERAVKLAKEPDVLFCHQLLEETGIVVVPGSSFGQAEDTHHIRPPVSPKKTCAL</sequence>
<dbReference type="GO" id="GO:0042853">
    <property type="term" value="P:L-alanine catabolic process"/>
    <property type="evidence" value="ECO:0007669"/>
    <property type="project" value="UniProtKB-UniPathway"/>
</dbReference>
<dbReference type="PANTHER" id="PTHR11751:SF308">
    <property type="entry name" value="ALANINE AMINOTRANSFERASE 1"/>
    <property type="match status" value="1"/>
</dbReference>
<evidence type="ECO:0000256" key="5">
    <source>
        <dbReference type="ARBA" id="ARBA00022553"/>
    </source>
</evidence>
<dbReference type="Proteomes" id="UP000694569">
    <property type="component" value="Unplaced"/>
</dbReference>
<evidence type="ECO:0000313" key="20">
    <source>
        <dbReference type="Ensembl" id="ENSLLEP00000035201.1"/>
    </source>
</evidence>
<evidence type="ECO:0000256" key="8">
    <source>
        <dbReference type="ARBA" id="ARBA00022898"/>
    </source>
</evidence>
<keyword evidence="9" id="KW-0007">Acetylation</keyword>
<evidence type="ECO:0000259" key="19">
    <source>
        <dbReference type="Pfam" id="PF00155"/>
    </source>
</evidence>
<comment type="subunit">
    <text evidence="3">Homodimer.</text>
</comment>
<comment type="cofactor">
    <cofactor evidence="1">
        <name>pyridoxal 5'-phosphate</name>
        <dbReference type="ChEBI" id="CHEBI:597326"/>
    </cofactor>
</comment>
<dbReference type="Gene3D" id="3.90.1150.10">
    <property type="entry name" value="Aspartate Aminotransferase, domain 1"/>
    <property type="match status" value="1"/>
</dbReference>
<accession>A0A8C5QBR0</accession>
<dbReference type="InterPro" id="IPR004839">
    <property type="entry name" value="Aminotransferase_I/II_large"/>
</dbReference>
<dbReference type="AlphaFoldDB" id="A0A8C5QBR0"/>
<comment type="pathway">
    <text evidence="10">Amino-acid degradation; L-alanine degradation via transaminase pathway; pyruvate from L-alanine: step 1/1.</text>
</comment>
<organism evidence="20 21">
    <name type="scientific">Leptobrachium leishanense</name>
    <name type="common">Leishan spiny toad</name>
    <dbReference type="NCBI Taxonomy" id="445787"/>
    <lineage>
        <taxon>Eukaryota</taxon>
        <taxon>Metazoa</taxon>
        <taxon>Chordata</taxon>
        <taxon>Craniata</taxon>
        <taxon>Vertebrata</taxon>
        <taxon>Euteleostomi</taxon>
        <taxon>Amphibia</taxon>
        <taxon>Batrachia</taxon>
        <taxon>Anura</taxon>
        <taxon>Pelobatoidea</taxon>
        <taxon>Megophryidae</taxon>
        <taxon>Leptobrachium</taxon>
    </lineage>
</organism>
<keyword evidence="21" id="KW-1185">Reference proteome</keyword>
<evidence type="ECO:0000256" key="2">
    <source>
        <dbReference type="ARBA" id="ARBA00004496"/>
    </source>
</evidence>
<evidence type="ECO:0000313" key="21">
    <source>
        <dbReference type="Proteomes" id="UP000694569"/>
    </source>
</evidence>